<dbReference type="Gene3D" id="3.40.1390.10">
    <property type="entry name" value="MurE/MurF, N-terminal domain"/>
    <property type="match status" value="1"/>
</dbReference>
<dbReference type="EMBL" id="JARGDL010000002">
    <property type="protein sequence ID" value="MDF1610872.1"/>
    <property type="molecule type" value="Genomic_DNA"/>
</dbReference>
<evidence type="ECO:0000259" key="10">
    <source>
        <dbReference type="Pfam" id="PF02875"/>
    </source>
</evidence>
<keyword evidence="6 7" id="KW-0961">Cell wall biogenesis/degradation</keyword>
<feature type="domain" description="Mur ligase central" evidence="11">
    <location>
        <begin position="115"/>
        <end position="315"/>
    </location>
</feature>
<dbReference type="InterPro" id="IPR036565">
    <property type="entry name" value="Mur-like_cat_sf"/>
</dbReference>
<dbReference type="PANTHER" id="PTHR23135">
    <property type="entry name" value="MUR LIGASE FAMILY MEMBER"/>
    <property type="match status" value="1"/>
</dbReference>
<keyword evidence="7" id="KW-0547">Nucleotide-binding</keyword>
<keyword evidence="7" id="KW-0963">Cytoplasm</keyword>
<keyword evidence="7 12" id="KW-0436">Ligase</keyword>
<feature type="binding site" evidence="7">
    <location>
        <position position="194"/>
    </location>
    <ligand>
        <name>UDP-N-acetyl-alpha-D-muramoyl-L-alanyl-D-glutamate</name>
        <dbReference type="ChEBI" id="CHEBI:83900"/>
    </ligand>
</feature>
<dbReference type="RefSeq" id="WP_321534639.1">
    <property type="nucleotide sequence ID" value="NZ_JARGDL010000002.1"/>
</dbReference>
<feature type="short sequence motif" description="Meso-diaminopimelate recognition motif" evidence="7">
    <location>
        <begin position="411"/>
        <end position="414"/>
    </location>
</feature>
<feature type="binding site" evidence="7">
    <location>
        <begin position="411"/>
        <end position="414"/>
    </location>
    <ligand>
        <name>meso-2,6-diaminopimelate</name>
        <dbReference type="ChEBI" id="CHEBI:57791"/>
    </ligand>
</feature>
<dbReference type="GO" id="GO:0051301">
    <property type="term" value="P:cell division"/>
    <property type="evidence" value="ECO:0007669"/>
    <property type="project" value="UniProtKB-KW"/>
</dbReference>
<evidence type="ECO:0000256" key="6">
    <source>
        <dbReference type="ARBA" id="ARBA00023316"/>
    </source>
</evidence>
<comment type="function">
    <text evidence="7">Catalyzes the addition of meso-diaminopimelic acid to the nucleotide precursor UDP-N-acetylmuramoyl-L-alanyl-D-glutamate (UMAG) in the biosynthesis of bacterial cell-wall peptidoglycan.</text>
</comment>
<comment type="caution">
    <text evidence="12">The sequence shown here is derived from an EMBL/GenBank/DDBJ whole genome shotgun (WGS) entry which is preliminary data.</text>
</comment>
<evidence type="ECO:0000256" key="5">
    <source>
        <dbReference type="ARBA" id="ARBA00023306"/>
    </source>
</evidence>
<evidence type="ECO:0000313" key="12">
    <source>
        <dbReference type="EMBL" id="MDF1610872.1"/>
    </source>
</evidence>
<dbReference type="Pfam" id="PF08245">
    <property type="entry name" value="Mur_ligase_M"/>
    <property type="match status" value="1"/>
</dbReference>
<dbReference type="InterPro" id="IPR000713">
    <property type="entry name" value="Mur_ligase_N"/>
</dbReference>
<keyword evidence="4 7" id="KW-0573">Peptidoglycan synthesis</keyword>
<dbReference type="GO" id="GO:0005737">
    <property type="term" value="C:cytoplasm"/>
    <property type="evidence" value="ECO:0007669"/>
    <property type="project" value="UniProtKB-SubCell"/>
</dbReference>
<evidence type="ECO:0000256" key="1">
    <source>
        <dbReference type="ARBA" id="ARBA00005898"/>
    </source>
</evidence>
<dbReference type="EC" id="6.3.2.13" evidence="7"/>
<comment type="caution">
    <text evidence="7">Lacks conserved residue(s) required for the propagation of feature annotation.</text>
</comment>
<dbReference type="SUPFAM" id="SSF53244">
    <property type="entry name" value="MurD-like peptide ligases, peptide-binding domain"/>
    <property type="match status" value="1"/>
</dbReference>
<keyword evidence="7" id="KW-0460">Magnesium</keyword>
<dbReference type="InterPro" id="IPR005761">
    <property type="entry name" value="UDP-N-AcMur-Glu-dNH2Pim_ligase"/>
</dbReference>
<dbReference type="GO" id="GO:0008765">
    <property type="term" value="F:UDP-N-acetylmuramoylalanyl-D-glutamate-2,6-diaminopimelate ligase activity"/>
    <property type="evidence" value="ECO:0007669"/>
    <property type="project" value="UniProtKB-UniRule"/>
</dbReference>
<keyword evidence="3 7" id="KW-0133">Cell shape</keyword>
<dbReference type="Gene3D" id="3.90.190.20">
    <property type="entry name" value="Mur ligase, C-terminal domain"/>
    <property type="match status" value="1"/>
</dbReference>
<comment type="catalytic activity">
    <reaction evidence="7">
        <text>UDP-N-acetyl-alpha-D-muramoyl-L-alanyl-D-glutamate + meso-2,6-diaminopimelate + ATP = UDP-N-acetyl-alpha-D-muramoyl-L-alanyl-gamma-D-glutamyl-meso-2,6-diaminopimelate + ADP + phosphate + H(+)</text>
        <dbReference type="Rhea" id="RHEA:23676"/>
        <dbReference type="ChEBI" id="CHEBI:15378"/>
        <dbReference type="ChEBI" id="CHEBI:30616"/>
        <dbReference type="ChEBI" id="CHEBI:43474"/>
        <dbReference type="ChEBI" id="CHEBI:57791"/>
        <dbReference type="ChEBI" id="CHEBI:83900"/>
        <dbReference type="ChEBI" id="CHEBI:83905"/>
        <dbReference type="ChEBI" id="CHEBI:456216"/>
        <dbReference type="EC" id="6.3.2.13"/>
    </reaction>
</comment>
<dbReference type="Pfam" id="PF01225">
    <property type="entry name" value="Mur_ligase"/>
    <property type="match status" value="1"/>
</dbReference>
<dbReference type="GO" id="GO:0009252">
    <property type="term" value="P:peptidoglycan biosynthetic process"/>
    <property type="evidence" value="ECO:0007669"/>
    <property type="project" value="UniProtKB-UniRule"/>
</dbReference>
<protein>
    <recommendedName>
        <fullName evidence="7">UDP-N-acetylmuramoyl-L-alanyl-D-glutamate--2,6-diaminopimelate ligase</fullName>
        <ecNumber evidence="7">6.3.2.13</ecNumber>
    </recommendedName>
    <alternativeName>
        <fullName evidence="7">Meso-A2pm-adding enzyme</fullName>
    </alternativeName>
    <alternativeName>
        <fullName evidence="7">Meso-diaminopimelate-adding enzyme</fullName>
    </alternativeName>
    <alternativeName>
        <fullName evidence="7">UDP-MurNAc-L-Ala-D-Glu:meso-diaminopimelate ligase</fullName>
    </alternativeName>
    <alternativeName>
        <fullName evidence="7">UDP-MurNAc-tripeptide synthetase</fullName>
    </alternativeName>
    <alternativeName>
        <fullName evidence="7">UDP-N-acetylmuramyl-tripeptide synthetase</fullName>
    </alternativeName>
</protein>
<dbReference type="InterPro" id="IPR004101">
    <property type="entry name" value="Mur_ligase_C"/>
</dbReference>
<name>A0AAE3NY51_9BACT</name>
<feature type="binding site" evidence="7">
    <location>
        <position position="186"/>
    </location>
    <ligand>
        <name>UDP-N-acetyl-alpha-D-muramoyl-L-alanyl-D-glutamate</name>
        <dbReference type="ChEBI" id="CHEBI:83900"/>
    </ligand>
</feature>
<gene>
    <name evidence="7" type="primary">murE</name>
    <name evidence="12" type="ORF">P0M35_01805</name>
</gene>
<dbReference type="SUPFAM" id="SSF63418">
    <property type="entry name" value="MurE/MurF N-terminal domain"/>
    <property type="match status" value="1"/>
</dbReference>
<evidence type="ECO:0000256" key="7">
    <source>
        <dbReference type="HAMAP-Rule" id="MF_00208"/>
    </source>
</evidence>
<dbReference type="SUPFAM" id="SSF53623">
    <property type="entry name" value="MurD-like peptide ligases, catalytic domain"/>
    <property type="match status" value="1"/>
</dbReference>
<evidence type="ECO:0000256" key="2">
    <source>
        <dbReference type="ARBA" id="ARBA00022618"/>
    </source>
</evidence>
<organism evidence="12 13">
    <name type="scientific">Stygiobacter electus</name>
    <dbReference type="NCBI Taxonomy" id="3032292"/>
    <lineage>
        <taxon>Bacteria</taxon>
        <taxon>Pseudomonadati</taxon>
        <taxon>Ignavibacteriota</taxon>
        <taxon>Ignavibacteria</taxon>
        <taxon>Ignavibacteriales</taxon>
        <taxon>Melioribacteraceae</taxon>
        <taxon>Stygiobacter</taxon>
    </lineage>
</organism>
<proteinExistence type="inferred from homology"/>
<evidence type="ECO:0000259" key="9">
    <source>
        <dbReference type="Pfam" id="PF01225"/>
    </source>
</evidence>
<dbReference type="HAMAP" id="MF_00208">
    <property type="entry name" value="MurE"/>
    <property type="match status" value="1"/>
</dbReference>
<dbReference type="PANTHER" id="PTHR23135:SF4">
    <property type="entry name" value="UDP-N-ACETYLMURAMOYL-L-ALANYL-D-GLUTAMATE--2,6-DIAMINOPIMELATE LIGASE MURE HOMOLOG, CHLOROPLASTIC"/>
    <property type="match status" value="1"/>
</dbReference>
<dbReference type="NCBIfam" id="TIGR01085">
    <property type="entry name" value="murE"/>
    <property type="match status" value="1"/>
</dbReference>
<feature type="modified residue" description="N6-carboxylysine" evidence="7">
    <location>
        <position position="226"/>
    </location>
</feature>
<sequence>MKLNKLLNKVSVIQVVGNAELKEIDNLSIDSRNVNKGSIFFAIKGQKTDGHNFVIDVVNKGVSAVVIDNDQKFPDDIFKHNDCVKILVKDTKISLAEFSNAFYDEPSKKLKVIGITGTKGKSTTAFFVKNIFKTNENKCGLIGTIANYIGDEEVKTSLTTPQSHEINFLFAEMIKKNCTHCVIEVSSHALDLHRVDFVNFQSAIFTNITSDHMDYHQTFENYFIAKKILFEMINENGFVIFNNDDPNGEKIVADSKGKRISYGTKNNSDVRIHNIKYDLDGTRFEIHWQNKIYKAETKLIGIFNAYNAASSFAVAMANKVEPQIAIEGIKNTPQVPGRFEVVSKKNKKVIVDYSHTSDSLKQALEAIHHIVKDERKIYTVFGCGGDRDKTKRPIMGAIASELSDRVYVTSDNPRTEDPFIIIDEIVHGIKKNNYRIIENREEAIRSAIFESEDDAVILIAGKGHENYQEINGVRKHFSDKEISEKYLNEWAK</sequence>
<feature type="binding site" evidence="7">
    <location>
        <position position="465"/>
    </location>
    <ligand>
        <name>meso-2,6-diaminopimelate</name>
        <dbReference type="ChEBI" id="CHEBI:57791"/>
    </ligand>
</feature>
<dbReference type="InterPro" id="IPR036615">
    <property type="entry name" value="Mur_ligase_C_dom_sf"/>
</dbReference>
<dbReference type="NCBIfam" id="NF001126">
    <property type="entry name" value="PRK00139.1-4"/>
    <property type="match status" value="1"/>
</dbReference>
<feature type="domain" description="Mur ligase N-terminal catalytic" evidence="9">
    <location>
        <begin position="23"/>
        <end position="103"/>
    </location>
</feature>
<dbReference type="InterPro" id="IPR035911">
    <property type="entry name" value="MurE/MurF_N"/>
</dbReference>
<evidence type="ECO:0000259" key="11">
    <source>
        <dbReference type="Pfam" id="PF08245"/>
    </source>
</evidence>
<feature type="binding site" evidence="7">
    <location>
        <begin position="159"/>
        <end position="160"/>
    </location>
    <ligand>
        <name>UDP-N-acetyl-alpha-D-muramoyl-L-alanyl-D-glutamate</name>
        <dbReference type="ChEBI" id="CHEBI:83900"/>
    </ligand>
</feature>
<comment type="pathway">
    <text evidence="7 8">Cell wall biogenesis; peptidoglycan biosynthesis.</text>
</comment>
<comment type="similarity">
    <text evidence="1 7">Belongs to the MurCDEF family. MurE subfamily.</text>
</comment>
<dbReference type="InterPro" id="IPR013221">
    <property type="entry name" value="Mur_ligase_cen"/>
</dbReference>
<evidence type="ECO:0000256" key="4">
    <source>
        <dbReference type="ARBA" id="ARBA00022984"/>
    </source>
</evidence>
<dbReference type="Proteomes" id="UP001221302">
    <property type="component" value="Unassembled WGS sequence"/>
</dbReference>
<feature type="domain" description="Mur ligase C-terminal" evidence="10">
    <location>
        <begin position="337"/>
        <end position="463"/>
    </location>
</feature>
<dbReference type="GO" id="GO:0005524">
    <property type="term" value="F:ATP binding"/>
    <property type="evidence" value="ECO:0007669"/>
    <property type="project" value="UniProtKB-UniRule"/>
</dbReference>
<feature type="binding site" evidence="7">
    <location>
        <position position="387"/>
    </location>
    <ligand>
        <name>meso-2,6-diaminopimelate</name>
        <dbReference type="ChEBI" id="CHEBI:57791"/>
    </ligand>
</feature>
<comment type="PTM">
    <text evidence="7">Carboxylation is probably crucial for Mg(2+) binding and, consequently, for the gamma-phosphate positioning of ATP.</text>
</comment>
<dbReference type="Pfam" id="PF02875">
    <property type="entry name" value="Mur_ligase_C"/>
    <property type="match status" value="1"/>
</dbReference>
<evidence type="ECO:0000313" key="13">
    <source>
        <dbReference type="Proteomes" id="UP001221302"/>
    </source>
</evidence>
<keyword evidence="2 7" id="KW-0132">Cell division</keyword>
<comment type="subcellular location">
    <subcellularLocation>
        <location evidence="7 8">Cytoplasm</location>
    </subcellularLocation>
</comment>
<feature type="binding site" evidence="7">
    <location>
        <position position="31"/>
    </location>
    <ligand>
        <name>UDP-N-acetyl-alpha-D-muramoyl-L-alanyl-D-glutamate</name>
        <dbReference type="ChEBI" id="CHEBI:83900"/>
    </ligand>
</feature>
<dbReference type="GO" id="GO:0008360">
    <property type="term" value="P:regulation of cell shape"/>
    <property type="evidence" value="ECO:0007669"/>
    <property type="project" value="UniProtKB-KW"/>
</dbReference>
<dbReference type="Gene3D" id="3.40.1190.10">
    <property type="entry name" value="Mur-like, catalytic domain"/>
    <property type="match status" value="1"/>
</dbReference>
<evidence type="ECO:0000256" key="3">
    <source>
        <dbReference type="ARBA" id="ARBA00022960"/>
    </source>
</evidence>
<accession>A0AAE3NY51</accession>
<dbReference type="GO" id="GO:0071555">
    <property type="term" value="P:cell wall organization"/>
    <property type="evidence" value="ECO:0007669"/>
    <property type="project" value="UniProtKB-KW"/>
</dbReference>
<comment type="cofactor">
    <cofactor evidence="7">
        <name>Mg(2+)</name>
        <dbReference type="ChEBI" id="CHEBI:18420"/>
    </cofactor>
</comment>
<dbReference type="AlphaFoldDB" id="A0AAE3NY51"/>
<keyword evidence="5 7" id="KW-0131">Cell cycle</keyword>
<keyword evidence="13" id="KW-1185">Reference proteome</keyword>
<evidence type="ECO:0000256" key="8">
    <source>
        <dbReference type="RuleBase" id="RU004135"/>
    </source>
</evidence>
<reference evidence="12" key="1">
    <citation type="submission" date="2023-03" db="EMBL/GenBank/DDBJ databases">
        <title>Stygiobacter electus gen. nov., sp. nov., facultatively anaerobic thermotolerant bacterium of the class Ignavibacteria from a well of Yessentuki mineral water deposit.</title>
        <authorList>
            <person name="Podosokorskaya O.A."/>
            <person name="Elcheninov A.G."/>
            <person name="Petrova N.F."/>
            <person name="Zavarzina D.G."/>
            <person name="Kublanov I.V."/>
            <person name="Merkel A.Y."/>
        </authorList>
    </citation>
    <scope>NUCLEOTIDE SEQUENCE</scope>
    <source>
        <strain evidence="12">09-Me</strain>
    </source>
</reference>
<feature type="binding site" evidence="7">
    <location>
        <position position="461"/>
    </location>
    <ligand>
        <name>meso-2,6-diaminopimelate</name>
        <dbReference type="ChEBI" id="CHEBI:57791"/>
    </ligand>
</feature>
<feature type="binding site" evidence="7">
    <location>
        <begin position="117"/>
        <end position="123"/>
    </location>
    <ligand>
        <name>ATP</name>
        <dbReference type="ChEBI" id="CHEBI:30616"/>
    </ligand>
</feature>
<dbReference type="GO" id="GO:0000287">
    <property type="term" value="F:magnesium ion binding"/>
    <property type="evidence" value="ECO:0007669"/>
    <property type="project" value="UniProtKB-UniRule"/>
</dbReference>
<keyword evidence="7" id="KW-0067">ATP-binding</keyword>